<keyword evidence="2" id="KW-1185">Reference proteome</keyword>
<accession>A0ACC6Q4D7</accession>
<organism evidence="1 2">
    <name type="scientific">Streptomyces achmelvichensis</name>
    <dbReference type="NCBI Taxonomy" id="3134111"/>
    <lineage>
        <taxon>Bacteria</taxon>
        <taxon>Bacillati</taxon>
        <taxon>Actinomycetota</taxon>
        <taxon>Actinomycetes</taxon>
        <taxon>Kitasatosporales</taxon>
        <taxon>Streptomycetaceae</taxon>
        <taxon>Streptomyces</taxon>
    </lineage>
</organism>
<sequence>MIKVRQAEPDDGRALGEIHAAAWEAAYAPFFAPDFAARGVRSRRTRWHDRVAGGTGTILLAALDDRPVALSLCLPSPARPGLAEICSFYSHPDAWGSGVAAVLMTQTLNRLRDEGFTRVHLWTLRDTPQSRRFYAKSGFAETGAARAFDFGEVNLLDQVEYERAC</sequence>
<gene>
    <name evidence="1" type="ORF">WKI67_34560</name>
</gene>
<protein>
    <submittedName>
        <fullName evidence="1">GNAT family N-acetyltransferase</fullName>
    </submittedName>
</protein>
<dbReference type="EMBL" id="JBBKAJ010000022">
    <property type="protein sequence ID" value="MEJ8638494.1"/>
    <property type="molecule type" value="Genomic_DNA"/>
</dbReference>
<reference evidence="1" key="1">
    <citation type="submission" date="2024-03" db="EMBL/GenBank/DDBJ databases">
        <title>Novel Streptomyces species of biotechnological and ecological value are a feature of Machair soil.</title>
        <authorList>
            <person name="Prole J.R."/>
            <person name="Goodfellow M."/>
            <person name="Allenby N."/>
            <person name="Ward A.C."/>
        </authorList>
    </citation>
    <scope>NUCLEOTIDE SEQUENCE</scope>
    <source>
        <strain evidence="1">MS2.AVA.5</strain>
    </source>
</reference>
<comment type="caution">
    <text evidence="1">The sequence shown here is derived from an EMBL/GenBank/DDBJ whole genome shotgun (WGS) entry which is preliminary data.</text>
</comment>
<evidence type="ECO:0000313" key="1">
    <source>
        <dbReference type="EMBL" id="MEJ8638494.1"/>
    </source>
</evidence>
<evidence type="ECO:0000313" key="2">
    <source>
        <dbReference type="Proteomes" id="UP001377168"/>
    </source>
</evidence>
<name>A0ACC6Q4D7_9ACTN</name>
<dbReference type="Proteomes" id="UP001377168">
    <property type="component" value="Unassembled WGS sequence"/>
</dbReference>
<proteinExistence type="predicted"/>